<accession>A0ABQ6VQQ2</accession>
<feature type="domain" description="Terminase large subunit-like endonuclease" evidence="2">
    <location>
        <begin position="270"/>
        <end position="543"/>
    </location>
</feature>
<geneLocation type="plasmid" evidence="3">
    <name>pKM01</name>
</geneLocation>
<evidence type="ECO:0000259" key="2">
    <source>
        <dbReference type="Pfam" id="PF20441"/>
    </source>
</evidence>
<protein>
    <submittedName>
        <fullName evidence="3">Terminase large subunit</fullName>
    </submittedName>
</protein>
<dbReference type="Pfam" id="PF03354">
    <property type="entry name" value="TerL_ATPase"/>
    <property type="match status" value="1"/>
</dbReference>
<comment type="caution">
    <text evidence="3">The sequence shown here is derived from an EMBL/GenBank/DDBJ whole genome shotgun (WGS) entry which is preliminary data.</text>
</comment>
<dbReference type="InterPro" id="IPR046462">
    <property type="entry name" value="TerL_nuclease"/>
</dbReference>
<keyword evidence="4" id="KW-1185">Reference proteome</keyword>
<dbReference type="EMBL" id="QYAZ01000004">
    <property type="protein sequence ID" value="KAB8122209.1"/>
    <property type="molecule type" value="Genomic_DNA"/>
</dbReference>
<evidence type="ECO:0000313" key="4">
    <source>
        <dbReference type="Proteomes" id="UP000427842"/>
    </source>
</evidence>
<dbReference type="InterPro" id="IPR046461">
    <property type="entry name" value="TerL_ATPase"/>
</dbReference>
<evidence type="ECO:0000259" key="1">
    <source>
        <dbReference type="Pfam" id="PF03354"/>
    </source>
</evidence>
<dbReference type="Pfam" id="PF20441">
    <property type="entry name" value="TerL_nuclease"/>
    <property type="match status" value="1"/>
</dbReference>
<dbReference type="RefSeq" id="WP_153467072.1">
    <property type="nucleotide sequence ID" value="NZ_CM018730.1"/>
</dbReference>
<dbReference type="Gene3D" id="3.40.50.300">
    <property type="entry name" value="P-loop containing nucleotide triphosphate hydrolases"/>
    <property type="match status" value="1"/>
</dbReference>
<dbReference type="PANTHER" id="PTHR41287:SF1">
    <property type="entry name" value="PROTEIN YMFN"/>
    <property type="match status" value="1"/>
</dbReference>
<reference evidence="3 4" key="1">
    <citation type="submission" date="2018-09" db="EMBL/GenBank/DDBJ databases">
        <title>Genome sequence and characterization of the bcs clusters for the production of nanocellulose from the low pH resistant strain Komagataeibacter medellinensis ID13488.</title>
        <authorList>
            <person name="Hernandez-Arriaga A.M."/>
            <person name="Del Cerro C."/>
            <person name="Urbina L."/>
            <person name="Eceiza A."/>
            <person name="Retegi A."/>
            <person name="Prieto M.A."/>
        </authorList>
    </citation>
    <scope>NUCLEOTIDE SEQUENCE [LARGE SCALE GENOMIC DNA]</scope>
    <source>
        <strain evidence="3 4">ID13488</strain>
        <plasmid evidence="3">pKM01</plasmid>
    </source>
</reference>
<dbReference type="InterPro" id="IPR005021">
    <property type="entry name" value="Terminase_largesu-like"/>
</dbReference>
<sequence length="560" mass="63335">MADEVTRLYSYAYEVIEGKIDVCHEVKLACQRSISDLEASADPDFPYYFDAKDGIKFERFAARFRHLEGELAGEPFILMPWQLWAFAQILGWRHKVTGHRRFKTAHIEVPRGNGKSFMASVYAIYALSCDGVQGPQVYSAATSQRQARIVFDVARDLCANESKKFIQGFLGLEIRAHDIQLRKRKDGFTNRGIFRPLCADGNRLDGLNISCAIVDELHAIKKRLVWDKLITGAGKRPSTLVIAITTAGISLESIGYDQNSYCRKVLNGDIDAPAFWGCIWKADAGDDPYCVETLRKANPCWDAHQDHEQVLATMEKARLVPTERAGYLTLHLNQWLANGDSWLDLDRLVRCRDTLNIKDFKDLPCYVGIDMAKVTDMAAVVQCFYRDEKLYVFPHYFLPSETIANSNNSQYHHWQEQGYLHSIPGPIIDPAYVLNFIEGMCAEYDVVTLNADPALMDGVAMPLAQDGQPIAWVPQAWKLSKAAKALQSLILQERIRYESPVWEWNARNARVVTDRNENIYVCKDVVNSTNLIDGVVSCIFALHSLVPSLYEGSGTWYIPD</sequence>
<dbReference type="InterPro" id="IPR027417">
    <property type="entry name" value="P-loop_NTPase"/>
</dbReference>
<feature type="domain" description="Terminase large subunit-like ATPase" evidence="1">
    <location>
        <begin position="80"/>
        <end position="263"/>
    </location>
</feature>
<dbReference type="PANTHER" id="PTHR41287">
    <property type="match status" value="1"/>
</dbReference>
<name>A0ABQ6VQQ2_9PROT</name>
<proteinExistence type="predicted"/>
<keyword evidence="3" id="KW-0614">Plasmid</keyword>
<organism evidence="3 4">
    <name type="scientific">Komagataeibacter medellinensis</name>
    <dbReference type="NCBI Taxonomy" id="1177712"/>
    <lineage>
        <taxon>Bacteria</taxon>
        <taxon>Pseudomonadati</taxon>
        <taxon>Pseudomonadota</taxon>
        <taxon>Alphaproteobacteria</taxon>
        <taxon>Acetobacterales</taxon>
        <taxon>Acetobacteraceae</taxon>
        <taxon>Komagataeibacter</taxon>
    </lineage>
</organism>
<evidence type="ECO:0000313" key="3">
    <source>
        <dbReference type="EMBL" id="KAB8122209.1"/>
    </source>
</evidence>
<dbReference type="Proteomes" id="UP000427842">
    <property type="component" value="Unassembled WGS sequence"/>
</dbReference>
<gene>
    <name evidence="3" type="ORF">D3W54_15990</name>
</gene>